<keyword evidence="3 5" id="KW-0195">Cyclin</keyword>
<proteinExistence type="inferred from homology"/>
<dbReference type="SMART" id="SM01332">
    <property type="entry name" value="Cyclin_C"/>
    <property type="match status" value="1"/>
</dbReference>
<evidence type="ECO:0000256" key="2">
    <source>
        <dbReference type="ARBA" id="ARBA00022618"/>
    </source>
</evidence>
<keyword evidence="9" id="KW-1185">Reference proteome</keyword>
<dbReference type="InterPro" id="IPR048258">
    <property type="entry name" value="Cyclins_cyclin-box"/>
</dbReference>
<dbReference type="FunFam" id="1.10.472.10:FF:000040">
    <property type="entry name" value="D6-type cyclin"/>
    <property type="match status" value="1"/>
</dbReference>
<evidence type="ECO:0000256" key="4">
    <source>
        <dbReference type="ARBA" id="ARBA00023306"/>
    </source>
</evidence>
<dbReference type="FunFam" id="1.10.472.10:FF:000060">
    <property type="entry name" value="D6-type cyclin"/>
    <property type="match status" value="1"/>
</dbReference>
<sequence>MSDNSASSLFFSAAVNHQSPSIQDSIIDSLIAAEPHHSPHPDYLLRCQRRSVNLTHRQDSINWILNAHSHHRFQPITAILSVNYFDRFLSSSSASVLGNNGWAFQLLSVACLSLAAKMEEPDVPLLLDLQVLESPFIFEPKSVQRMELLVMAKLNWRLRSVTPFDFIYYFIFKLPPSSRTNELHFHSKCSDLIIKTIRVIDFLGFRPCVIAAAAVVSAAGEGVDVPESYYEKVNKEMVRSCHQLMEEYLVDTCPSAVHKVRKQWRPDQPPPSPDGVLDAAATCVSCDTRSDNLLFVPTTPSGDDDDREAKRLRYIGNGVEV</sequence>
<gene>
    <name evidence="8" type="ORF">LSALG_LOCUS26349</name>
</gene>
<evidence type="ECO:0000313" key="9">
    <source>
        <dbReference type="Proteomes" id="UP001177003"/>
    </source>
</evidence>
<dbReference type="InterPro" id="IPR004367">
    <property type="entry name" value="Cyclin_C-dom"/>
</dbReference>
<evidence type="ECO:0000256" key="5">
    <source>
        <dbReference type="RuleBase" id="RU000383"/>
    </source>
</evidence>
<accession>A0AA35Z7Y1</accession>
<evidence type="ECO:0000313" key="8">
    <source>
        <dbReference type="EMBL" id="CAI9286957.1"/>
    </source>
</evidence>
<dbReference type="InterPro" id="IPR013763">
    <property type="entry name" value="Cyclin-like_dom"/>
</dbReference>
<dbReference type="CDD" id="cd20544">
    <property type="entry name" value="CYCLIN_AtCycD-like_rpt2"/>
    <property type="match status" value="1"/>
</dbReference>
<protein>
    <recommendedName>
        <fullName evidence="10">Cyclin N-terminal domain-containing protein</fullName>
    </recommendedName>
</protein>
<feature type="domain" description="Cyclin C-terminal" evidence="7">
    <location>
        <begin position="161"/>
        <end position="287"/>
    </location>
</feature>
<name>A0AA35Z7Y1_LACSI</name>
<keyword evidence="2" id="KW-0132">Cell division</keyword>
<evidence type="ECO:0008006" key="10">
    <source>
        <dbReference type="Google" id="ProtNLM"/>
    </source>
</evidence>
<dbReference type="AlphaFoldDB" id="A0AA35Z7Y1"/>
<comment type="similarity">
    <text evidence="1">Belongs to the cyclin family. Cyclin D subfamily.</text>
</comment>
<dbReference type="CDD" id="cd20543">
    <property type="entry name" value="CYCLIN_AtCycD-like_rpt1"/>
    <property type="match status" value="1"/>
</dbReference>
<evidence type="ECO:0000256" key="3">
    <source>
        <dbReference type="ARBA" id="ARBA00023127"/>
    </source>
</evidence>
<dbReference type="EMBL" id="OX465081">
    <property type="protein sequence ID" value="CAI9286957.1"/>
    <property type="molecule type" value="Genomic_DNA"/>
</dbReference>
<evidence type="ECO:0000259" key="6">
    <source>
        <dbReference type="SMART" id="SM00385"/>
    </source>
</evidence>
<dbReference type="SMART" id="SM00385">
    <property type="entry name" value="CYCLIN"/>
    <property type="match status" value="1"/>
</dbReference>
<dbReference type="PANTHER" id="PTHR10177">
    <property type="entry name" value="CYCLINS"/>
    <property type="match status" value="1"/>
</dbReference>
<dbReference type="Pfam" id="PF02984">
    <property type="entry name" value="Cyclin_C"/>
    <property type="match status" value="1"/>
</dbReference>
<dbReference type="InterPro" id="IPR036915">
    <property type="entry name" value="Cyclin-like_sf"/>
</dbReference>
<evidence type="ECO:0000259" key="7">
    <source>
        <dbReference type="SMART" id="SM01332"/>
    </source>
</evidence>
<dbReference type="SUPFAM" id="SSF47954">
    <property type="entry name" value="Cyclin-like"/>
    <property type="match status" value="1"/>
</dbReference>
<dbReference type="InterPro" id="IPR006671">
    <property type="entry name" value="Cyclin_N"/>
</dbReference>
<feature type="domain" description="Cyclin-like" evidence="6">
    <location>
        <begin position="62"/>
        <end position="152"/>
    </location>
</feature>
<dbReference type="InterPro" id="IPR039361">
    <property type="entry name" value="Cyclin"/>
</dbReference>
<dbReference type="Pfam" id="PF00134">
    <property type="entry name" value="Cyclin_N"/>
    <property type="match status" value="1"/>
</dbReference>
<dbReference type="Proteomes" id="UP001177003">
    <property type="component" value="Chromosome 5"/>
</dbReference>
<keyword evidence="4" id="KW-0131">Cell cycle</keyword>
<dbReference type="PROSITE" id="PS00292">
    <property type="entry name" value="CYCLINS"/>
    <property type="match status" value="1"/>
</dbReference>
<evidence type="ECO:0000256" key="1">
    <source>
        <dbReference type="ARBA" id="ARBA00009065"/>
    </source>
</evidence>
<dbReference type="Gene3D" id="1.10.472.10">
    <property type="entry name" value="Cyclin-like"/>
    <property type="match status" value="2"/>
</dbReference>
<dbReference type="GO" id="GO:0051301">
    <property type="term" value="P:cell division"/>
    <property type="evidence" value="ECO:0007669"/>
    <property type="project" value="UniProtKB-KW"/>
</dbReference>
<organism evidence="8 9">
    <name type="scientific">Lactuca saligna</name>
    <name type="common">Willowleaf lettuce</name>
    <dbReference type="NCBI Taxonomy" id="75948"/>
    <lineage>
        <taxon>Eukaryota</taxon>
        <taxon>Viridiplantae</taxon>
        <taxon>Streptophyta</taxon>
        <taxon>Embryophyta</taxon>
        <taxon>Tracheophyta</taxon>
        <taxon>Spermatophyta</taxon>
        <taxon>Magnoliopsida</taxon>
        <taxon>eudicotyledons</taxon>
        <taxon>Gunneridae</taxon>
        <taxon>Pentapetalae</taxon>
        <taxon>asterids</taxon>
        <taxon>campanulids</taxon>
        <taxon>Asterales</taxon>
        <taxon>Asteraceae</taxon>
        <taxon>Cichorioideae</taxon>
        <taxon>Cichorieae</taxon>
        <taxon>Lactucinae</taxon>
        <taxon>Lactuca</taxon>
    </lineage>
</organism>
<reference evidence="8" key="1">
    <citation type="submission" date="2023-04" db="EMBL/GenBank/DDBJ databases">
        <authorList>
            <person name="Vijverberg K."/>
            <person name="Xiong W."/>
            <person name="Schranz E."/>
        </authorList>
    </citation>
    <scope>NUCLEOTIDE SEQUENCE</scope>
</reference>